<reference evidence="2 3" key="1">
    <citation type="submission" date="2019-02" db="EMBL/GenBank/DDBJ databases">
        <title>Deep-cultivation of Planctomycetes and their phenomic and genomic characterization uncovers novel biology.</title>
        <authorList>
            <person name="Wiegand S."/>
            <person name="Jogler M."/>
            <person name="Boedeker C."/>
            <person name="Pinto D."/>
            <person name="Vollmers J."/>
            <person name="Rivas-Marin E."/>
            <person name="Kohn T."/>
            <person name="Peeters S.H."/>
            <person name="Heuer A."/>
            <person name="Rast P."/>
            <person name="Oberbeckmann S."/>
            <person name="Bunk B."/>
            <person name="Jeske O."/>
            <person name="Meyerdierks A."/>
            <person name="Storesund J.E."/>
            <person name="Kallscheuer N."/>
            <person name="Luecker S."/>
            <person name="Lage O.M."/>
            <person name="Pohl T."/>
            <person name="Merkel B.J."/>
            <person name="Hornburger P."/>
            <person name="Mueller R.-W."/>
            <person name="Bruemmer F."/>
            <person name="Labrenz M."/>
            <person name="Spormann A.M."/>
            <person name="Op den Camp H."/>
            <person name="Overmann J."/>
            <person name="Amann R."/>
            <person name="Jetten M.S.M."/>
            <person name="Mascher T."/>
            <person name="Medema M.H."/>
            <person name="Devos D.P."/>
            <person name="Kaster A.-K."/>
            <person name="Ovreas L."/>
            <person name="Rohde M."/>
            <person name="Galperin M.Y."/>
            <person name="Jogler C."/>
        </authorList>
    </citation>
    <scope>NUCLEOTIDE SEQUENCE [LARGE SCALE GENOMIC DNA]</scope>
    <source>
        <strain evidence="2 3">Q31a</strain>
    </source>
</reference>
<dbReference type="InterPro" id="IPR036513">
    <property type="entry name" value="STAS_dom_sf"/>
</dbReference>
<dbReference type="CDD" id="cd07043">
    <property type="entry name" value="STAS_anti-anti-sigma_factors"/>
    <property type="match status" value="1"/>
</dbReference>
<feature type="domain" description="STAS" evidence="1">
    <location>
        <begin position="41"/>
        <end position="103"/>
    </location>
</feature>
<proteinExistence type="predicted"/>
<dbReference type="RefSeq" id="WP_145076079.1">
    <property type="nucleotide sequence ID" value="NZ_CP036298.1"/>
</dbReference>
<dbReference type="InterPro" id="IPR002645">
    <property type="entry name" value="STAS_dom"/>
</dbReference>
<protein>
    <recommendedName>
        <fullName evidence="1">STAS domain-containing protein</fullName>
    </recommendedName>
</protein>
<dbReference type="EMBL" id="CP036298">
    <property type="protein sequence ID" value="QDV23281.1"/>
    <property type="molecule type" value="Genomic_DNA"/>
</dbReference>
<dbReference type="KEGG" id="ahel:Q31a_15790"/>
<accession>A0A518G3W2</accession>
<organism evidence="2 3">
    <name type="scientific">Aureliella helgolandensis</name>
    <dbReference type="NCBI Taxonomy" id="2527968"/>
    <lineage>
        <taxon>Bacteria</taxon>
        <taxon>Pseudomonadati</taxon>
        <taxon>Planctomycetota</taxon>
        <taxon>Planctomycetia</taxon>
        <taxon>Pirellulales</taxon>
        <taxon>Pirellulaceae</taxon>
        <taxon>Aureliella</taxon>
    </lineage>
</organism>
<dbReference type="InterPro" id="IPR058548">
    <property type="entry name" value="MlaB-like_STAS"/>
</dbReference>
<name>A0A518G3W2_9BACT</name>
<dbReference type="Proteomes" id="UP000318017">
    <property type="component" value="Chromosome"/>
</dbReference>
<gene>
    <name evidence="2" type="ORF">Q31a_15790</name>
</gene>
<sequence length="103" mass="11707">MQFQLRRNRTATLEPSIPAVTLLDQLNSVRDTARRELCPEVVVDLSSVEKINSADVGEIVRLHLQLCATDRRLVLENAQKAVAEILEITRLYRLIEVRSPQTV</sequence>
<dbReference type="PROSITE" id="PS50801">
    <property type="entry name" value="STAS"/>
    <property type="match status" value="1"/>
</dbReference>
<keyword evidence="3" id="KW-1185">Reference proteome</keyword>
<evidence type="ECO:0000259" key="1">
    <source>
        <dbReference type="PROSITE" id="PS50801"/>
    </source>
</evidence>
<dbReference type="Gene3D" id="3.30.750.24">
    <property type="entry name" value="STAS domain"/>
    <property type="match status" value="1"/>
</dbReference>
<evidence type="ECO:0000313" key="2">
    <source>
        <dbReference type="EMBL" id="QDV23281.1"/>
    </source>
</evidence>
<dbReference type="Pfam" id="PF13466">
    <property type="entry name" value="STAS_2"/>
    <property type="match status" value="1"/>
</dbReference>
<dbReference type="AlphaFoldDB" id="A0A518G3W2"/>
<dbReference type="SUPFAM" id="SSF52091">
    <property type="entry name" value="SpoIIaa-like"/>
    <property type="match status" value="1"/>
</dbReference>
<evidence type="ECO:0000313" key="3">
    <source>
        <dbReference type="Proteomes" id="UP000318017"/>
    </source>
</evidence>